<dbReference type="AlphaFoldDB" id="A0A3D8TQ34"/>
<reference evidence="2" key="1">
    <citation type="submission" date="2015-04" db="EMBL/GenBank/DDBJ databases">
        <authorList>
            <person name="Schardt J."/>
            <person name="Mueller-Herbst S."/>
            <person name="Scherer S."/>
            <person name="Huptas C."/>
        </authorList>
    </citation>
    <scope>NUCLEOTIDE SEQUENCE [LARGE SCALE GENOMIC DNA]</scope>
    <source>
        <strain evidence="2">Kiel-L1</strain>
    </source>
</reference>
<dbReference type="EMBL" id="LARY01000002">
    <property type="protein sequence ID" value="RDX00807.1"/>
    <property type="molecule type" value="Genomic_DNA"/>
</dbReference>
<proteinExistence type="predicted"/>
<name>A0A3D8TQ34_9LIST</name>
<evidence type="ECO:0000313" key="1">
    <source>
        <dbReference type="EMBL" id="RDX00807.1"/>
    </source>
</evidence>
<dbReference type="GO" id="GO:0009295">
    <property type="term" value="C:nucleoid"/>
    <property type="evidence" value="ECO:0007669"/>
    <property type="project" value="InterPro"/>
</dbReference>
<keyword evidence="2" id="KW-1185">Reference proteome</keyword>
<dbReference type="RefSeq" id="WP_115753050.1">
    <property type="nucleotide sequence ID" value="NZ_LARY01000002.1"/>
</dbReference>
<dbReference type="InterPro" id="IPR007358">
    <property type="entry name" value="Nucleoid_associated_NdpA"/>
</dbReference>
<sequence length="348" mass="40436">MEERLLDFTYAKIKKLAIHFVGNQAQEEGYEVAQNMLTEFPEDLNGTLLNIFLENFKADDYFHFTHETSLDFNEVYTYSQNIFADSSHFLEDTLNILKHLYSVSTHPNIKSGDLWVFEMEGLVIDGEMCSGLGIFKVENKEVYLKNNFNGKEFAISYDKGITGADLDKGCLILNAEAEKGGKVLVLSKLTKNDSIYWKDRFLSVERTVDNKFLTENFVELCTDYIKQKEESLLEKSEFVKAANEYLQEEENIQIDTFTEKALQDPIKQAEFKTAVENFEQENNLHFPVEFEVDEERAEKLNKKVRKTLKLGKNITLTIKDLENLDEADFVQGYDNDRGRNYMIVYYDE</sequence>
<accession>A0A3D8TQ34</accession>
<evidence type="ECO:0008006" key="3">
    <source>
        <dbReference type="Google" id="ProtNLM"/>
    </source>
</evidence>
<protein>
    <recommendedName>
        <fullName evidence="3">Nucleoid-associated protein</fullName>
    </recommendedName>
</protein>
<gene>
    <name evidence="1" type="ORF">UR08_07450</name>
</gene>
<evidence type="ECO:0000313" key="2">
    <source>
        <dbReference type="Proteomes" id="UP000257055"/>
    </source>
</evidence>
<organism evidence="1 2">
    <name type="scientific">Listeria kieliensis</name>
    <dbReference type="NCBI Taxonomy" id="1621700"/>
    <lineage>
        <taxon>Bacteria</taxon>
        <taxon>Bacillati</taxon>
        <taxon>Bacillota</taxon>
        <taxon>Bacilli</taxon>
        <taxon>Bacillales</taxon>
        <taxon>Listeriaceae</taxon>
        <taxon>Listeria</taxon>
    </lineage>
</organism>
<dbReference type="Pfam" id="PF04245">
    <property type="entry name" value="NA37"/>
    <property type="match status" value="1"/>
</dbReference>
<dbReference type="Proteomes" id="UP000257055">
    <property type="component" value="Unassembled WGS sequence"/>
</dbReference>
<comment type="caution">
    <text evidence="1">The sequence shown here is derived from an EMBL/GenBank/DDBJ whole genome shotgun (WGS) entry which is preliminary data.</text>
</comment>